<dbReference type="InterPro" id="IPR001249">
    <property type="entry name" value="AcCoA_biotinCC"/>
</dbReference>
<dbReference type="PANTHER" id="PTHR45266:SF3">
    <property type="entry name" value="OXALOACETATE DECARBOXYLASE ALPHA CHAIN"/>
    <property type="match status" value="1"/>
</dbReference>
<dbReference type="Gene3D" id="2.40.50.100">
    <property type="match status" value="1"/>
</dbReference>
<dbReference type="AlphaFoldDB" id="A0A929MTE5"/>
<reference evidence="10" key="1">
    <citation type="submission" date="2020-04" db="EMBL/GenBank/DDBJ databases">
        <title>Deep metagenomics examines the oral microbiome during advanced dental caries in children, revealing novel taxa and co-occurrences with host molecules.</title>
        <authorList>
            <person name="Baker J.L."/>
            <person name="Morton J.T."/>
            <person name="Dinis M."/>
            <person name="Alvarez R."/>
            <person name="Tran N.C."/>
            <person name="Knight R."/>
            <person name="Edlund A."/>
        </authorList>
    </citation>
    <scope>NUCLEOTIDE SEQUENCE</scope>
    <source>
        <strain evidence="10">JCVI_23_bin.16</strain>
    </source>
</reference>
<gene>
    <name evidence="10" type="primary">accB</name>
    <name evidence="10" type="ORF">HXK00_04570</name>
</gene>
<dbReference type="GO" id="GO:0003989">
    <property type="term" value="F:acetyl-CoA carboxylase activity"/>
    <property type="evidence" value="ECO:0007669"/>
    <property type="project" value="InterPro"/>
</dbReference>
<comment type="function">
    <text evidence="8">This protein is a component of the acetyl coenzyme A carboxylase complex; first, biotin carboxylase catalyzes the carboxylation of the carrier protein and then the transcarboxylase transfers the carboxyl group to form malonyl-CoA.</text>
</comment>
<evidence type="ECO:0000313" key="10">
    <source>
        <dbReference type="EMBL" id="MBF0934904.1"/>
    </source>
</evidence>
<dbReference type="InterPro" id="IPR050709">
    <property type="entry name" value="Biotin_Carboxyl_Carrier/Decarb"/>
</dbReference>
<dbReference type="GO" id="GO:0006633">
    <property type="term" value="P:fatty acid biosynthetic process"/>
    <property type="evidence" value="ECO:0007669"/>
    <property type="project" value="UniProtKB-KW"/>
</dbReference>
<name>A0A929MTE5_ABIDE</name>
<protein>
    <recommendedName>
        <fullName evidence="2 8">Biotin carboxyl carrier protein of acetyl-CoA carboxylase</fullName>
    </recommendedName>
</protein>
<dbReference type="GO" id="GO:0009317">
    <property type="term" value="C:acetyl-CoA carboxylase complex"/>
    <property type="evidence" value="ECO:0007669"/>
    <property type="project" value="InterPro"/>
</dbReference>
<dbReference type="Proteomes" id="UP000757900">
    <property type="component" value="Unassembled WGS sequence"/>
</dbReference>
<comment type="pathway">
    <text evidence="1 8">Lipid metabolism; fatty acid biosynthesis.</text>
</comment>
<dbReference type="NCBIfam" id="TIGR00531">
    <property type="entry name" value="BCCP"/>
    <property type="match status" value="1"/>
</dbReference>
<dbReference type="FunFam" id="2.40.50.100:FF:000003">
    <property type="entry name" value="Acetyl-CoA carboxylase biotin carboxyl carrier protein"/>
    <property type="match status" value="1"/>
</dbReference>
<evidence type="ECO:0000259" key="9">
    <source>
        <dbReference type="PROSITE" id="PS50968"/>
    </source>
</evidence>
<proteinExistence type="predicted"/>
<evidence type="ECO:0000256" key="4">
    <source>
        <dbReference type="ARBA" id="ARBA00022832"/>
    </source>
</evidence>
<keyword evidence="5 8" id="KW-0443">Lipid metabolism</keyword>
<keyword evidence="3 8" id="KW-0444">Lipid biosynthesis</keyword>
<dbReference type="PROSITE" id="PS00188">
    <property type="entry name" value="BIOTIN"/>
    <property type="match status" value="1"/>
</dbReference>
<evidence type="ECO:0000256" key="7">
    <source>
        <dbReference type="ARBA" id="ARBA00023267"/>
    </source>
</evidence>
<evidence type="ECO:0000256" key="8">
    <source>
        <dbReference type="RuleBase" id="RU364072"/>
    </source>
</evidence>
<feature type="domain" description="Lipoyl-binding" evidence="9">
    <location>
        <begin position="88"/>
        <end position="164"/>
    </location>
</feature>
<dbReference type="SUPFAM" id="SSF51230">
    <property type="entry name" value="Single hybrid motif"/>
    <property type="match status" value="1"/>
</dbReference>
<dbReference type="PANTHER" id="PTHR45266">
    <property type="entry name" value="OXALOACETATE DECARBOXYLASE ALPHA CHAIN"/>
    <property type="match status" value="1"/>
</dbReference>
<organism evidence="10 11">
    <name type="scientific">Abiotrophia defectiva</name>
    <name type="common">Streptococcus defectivus</name>
    <dbReference type="NCBI Taxonomy" id="46125"/>
    <lineage>
        <taxon>Bacteria</taxon>
        <taxon>Bacillati</taxon>
        <taxon>Bacillota</taxon>
        <taxon>Bacilli</taxon>
        <taxon>Lactobacillales</taxon>
        <taxon>Aerococcaceae</taxon>
        <taxon>Abiotrophia</taxon>
    </lineage>
</organism>
<evidence type="ECO:0000256" key="6">
    <source>
        <dbReference type="ARBA" id="ARBA00023160"/>
    </source>
</evidence>
<keyword evidence="4 8" id="KW-0276">Fatty acid metabolism</keyword>
<dbReference type="InterPro" id="IPR000089">
    <property type="entry name" value="Biotin_lipoyl"/>
</dbReference>
<keyword evidence="6 8" id="KW-0275">Fatty acid biosynthesis</keyword>
<comment type="caution">
    <text evidence="10">The sequence shown here is derived from an EMBL/GenBank/DDBJ whole genome shotgun (WGS) entry which is preliminary data.</text>
</comment>
<dbReference type="Pfam" id="PF00364">
    <property type="entry name" value="Biotin_lipoyl"/>
    <property type="match status" value="1"/>
</dbReference>
<evidence type="ECO:0000313" key="11">
    <source>
        <dbReference type="Proteomes" id="UP000757900"/>
    </source>
</evidence>
<evidence type="ECO:0000256" key="2">
    <source>
        <dbReference type="ARBA" id="ARBA00017562"/>
    </source>
</evidence>
<dbReference type="PRINTS" id="PR01071">
    <property type="entry name" value="ACOABIOTINCC"/>
</dbReference>
<dbReference type="EMBL" id="JABZFV010000086">
    <property type="protein sequence ID" value="MBF0934904.1"/>
    <property type="molecule type" value="Genomic_DNA"/>
</dbReference>
<sequence length="164" mass="17155">MQYEELVKLIDKLDQSSLAYFEFTNDNERLLLAKEVPQVAAPATAVVTDVTESAALTAPASLAAPAPVAAPGVVEAPAAPAPVPEAAGKDVPAPMVGVVYLQANPDADPYVQVGDSVKKGQVLCLIEAMKLMNEIVAPQDGVVSAILVENENIVEYGQALFRIS</sequence>
<dbReference type="InterPro" id="IPR011053">
    <property type="entry name" value="Single_hybrid_motif"/>
</dbReference>
<evidence type="ECO:0000256" key="3">
    <source>
        <dbReference type="ARBA" id="ARBA00022516"/>
    </source>
</evidence>
<dbReference type="CDD" id="cd06850">
    <property type="entry name" value="biotinyl_domain"/>
    <property type="match status" value="1"/>
</dbReference>
<keyword evidence="7 8" id="KW-0092">Biotin</keyword>
<dbReference type="InterPro" id="IPR001882">
    <property type="entry name" value="Biotin_BS"/>
</dbReference>
<evidence type="ECO:0000256" key="5">
    <source>
        <dbReference type="ARBA" id="ARBA00023098"/>
    </source>
</evidence>
<dbReference type="PROSITE" id="PS50968">
    <property type="entry name" value="BIOTINYL_LIPOYL"/>
    <property type="match status" value="1"/>
</dbReference>
<accession>A0A929MTE5</accession>
<evidence type="ECO:0000256" key="1">
    <source>
        <dbReference type="ARBA" id="ARBA00005194"/>
    </source>
</evidence>